<name>A0A326UCE1_THEHA</name>
<keyword evidence="3" id="KW-1185">Reference proteome</keyword>
<sequence>MEFVRIAIQGYGLMKLATRLSMVAILVNDQDEALRFYTEKLGLEKCLDVTYAPGMRLLTVVSRGHVRPQIALARPEVTLHGSERVRQVMQQVGRGVPWVFATGDCHRMYDTLRERGVAFLHEPVRLLYGVEAVFVDPFGNIFSLLEPAPEAQALCESRCIGLAA</sequence>
<reference evidence="2 3" key="1">
    <citation type="submission" date="2018-06" db="EMBL/GenBank/DDBJ databases">
        <title>Genomic Encyclopedia of Archaeal and Bacterial Type Strains, Phase II (KMG-II): from individual species to whole genera.</title>
        <authorList>
            <person name="Goeker M."/>
        </authorList>
    </citation>
    <scope>NUCLEOTIDE SEQUENCE [LARGE SCALE GENOMIC DNA]</scope>
    <source>
        <strain evidence="2 3">ATCC BAA-1881</strain>
    </source>
</reference>
<evidence type="ECO:0000259" key="1">
    <source>
        <dbReference type="PROSITE" id="PS51819"/>
    </source>
</evidence>
<comment type="caution">
    <text evidence="2">The sequence shown here is derived from an EMBL/GenBank/DDBJ whole genome shotgun (WGS) entry which is preliminary data.</text>
</comment>
<dbReference type="OrthoDB" id="9794917at2"/>
<accession>A0A326UCE1</accession>
<protein>
    <submittedName>
        <fullName evidence="2">Catechol 2,3-dioxygenase-like lactoylglutathione lyase family enzyme</fullName>
    </submittedName>
</protein>
<evidence type="ECO:0000313" key="3">
    <source>
        <dbReference type="Proteomes" id="UP000248806"/>
    </source>
</evidence>
<keyword evidence="2" id="KW-0456">Lyase</keyword>
<dbReference type="EMBL" id="QKUF01000003">
    <property type="protein sequence ID" value="PZW33035.1"/>
    <property type="molecule type" value="Genomic_DNA"/>
</dbReference>
<proteinExistence type="predicted"/>
<keyword evidence="2" id="KW-0560">Oxidoreductase</keyword>
<feature type="domain" description="VOC" evidence="1">
    <location>
        <begin position="19"/>
        <end position="147"/>
    </location>
</feature>
<organism evidence="2 3">
    <name type="scientific">Thermosporothrix hazakensis</name>
    <dbReference type="NCBI Taxonomy" id="644383"/>
    <lineage>
        <taxon>Bacteria</taxon>
        <taxon>Bacillati</taxon>
        <taxon>Chloroflexota</taxon>
        <taxon>Ktedonobacteria</taxon>
        <taxon>Ktedonobacterales</taxon>
        <taxon>Thermosporotrichaceae</taxon>
        <taxon>Thermosporothrix</taxon>
    </lineage>
</organism>
<dbReference type="PANTHER" id="PTHR36437:SF2">
    <property type="entry name" value="GLYOXALASE_BLEOMYCIN RESISTANCE PROTEIN_DIOXYGENASE"/>
    <property type="match status" value="1"/>
</dbReference>
<evidence type="ECO:0000313" key="2">
    <source>
        <dbReference type="EMBL" id="PZW33035.1"/>
    </source>
</evidence>
<dbReference type="PROSITE" id="PS51819">
    <property type="entry name" value="VOC"/>
    <property type="match status" value="1"/>
</dbReference>
<keyword evidence="2" id="KW-0223">Dioxygenase</keyword>
<dbReference type="Pfam" id="PF00903">
    <property type="entry name" value="Glyoxalase"/>
    <property type="match status" value="1"/>
</dbReference>
<dbReference type="Proteomes" id="UP000248806">
    <property type="component" value="Unassembled WGS sequence"/>
</dbReference>
<gene>
    <name evidence="2" type="ORF">EI42_01585</name>
</gene>
<dbReference type="GO" id="GO:0016829">
    <property type="term" value="F:lyase activity"/>
    <property type="evidence" value="ECO:0007669"/>
    <property type="project" value="UniProtKB-KW"/>
</dbReference>
<dbReference type="InterPro" id="IPR004360">
    <property type="entry name" value="Glyas_Fos-R_dOase_dom"/>
</dbReference>
<dbReference type="RefSeq" id="WP_111320586.1">
    <property type="nucleotide sequence ID" value="NZ_BIFX01000001.1"/>
</dbReference>
<dbReference type="PANTHER" id="PTHR36437">
    <property type="entry name" value="GLYOXALASE/BLEOMYCIN RESISTANCE PROTEIN/DIOXYGENASE"/>
    <property type="match status" value="1"/>
</dbReference>
<dbReference type="InterPro" id="IPR037523">
    <property type="entry name" value="VOC_core"/>
</dbReference>
<dbReference type="GO" id="GO:0051213">
    <property type="term" value="F:dioxygenase activity"/>
    <property type="evidence" value="ECO:0007669"/>
    <property type="project" value="UniProtKB-KW"/>
</dbReference>
<dbReference type="Gene3D" id="3.10.180.10">
    <property type="entry name" value="2,3-Dihydroxybiphenyl 1,2-Dioxygenase, domain 1"/>
    <property type="match status" value="1"/>
</dbReference>
<dbReference type="SUPFAM" id="SSF54593">
    <property type="entry name" value="Glyoxalase/Bleomycin resistance protein/Dihydroxybiphenyl dioxygenase"/>
    <property type="match status" value="1"/>
</dbReference>
<dbReference type="AlphaFoldDB" id="A0A326UCE1"/>
<dbReference type="InterPro" id="IPR029068">
    <property type="entry name" value="Glyas_Bleomycin-R_OHBP_Dase"/>
</dbReference>